<dbReference type="RefSeq" id="WP_176068184.1">
    <property type="nucleotide sequence ID" value="NZ_BJTG01000010.1"/>
</dbReference>
<sequence>MAYVLAEFKDDQALFAAARRLRALGHARLDAHSPYPLHGADEALGLSKSKVPLIALVGGVAGASGGYLMQWWMNGVDYVLNVGNRPPHSPPANIPVTFECGVLLASLCIVLGLFALCGFPRTYHPTFELEAFRTASVDALWLSAEVKPEESAAVVKELQGLGALQVSAVEEAAR</sequence>
<evidence type="ECO:0000313" key="2">
    <source>
        <dbReference type="EMBL" id="GEJ59052.1"/>
    </source>
</evidence>
<reference evidence="3" key="1">
    <citation type="journal article" date="2020" name="Appl. Environ. Microbiol.">
        <title>Diazotrophic Anaeromyxobacter Isolates from Soils.</title>
        <authorList>
            <person name="Masuda Y."/>
            <person name="Yamanaka H."/>
            <person name="Xu Z.X."/>
            <person name="Shiratori Y."/>
            <person name="Aono T."/>
            <person name="Amachi S."/>
            <person name="Senoo K."/>
            <person name="Itoh H."/>
        </authorList>
    </citation>
    <scope>NUCLEOTIDE SEQUENCE [LARGE SCALE GENOMIC DNA]</scope>
    <source>
        <strain evidence="3">R267</strain>
    </source>
</reference>
<dbReference type="InterPro" id="IPR021776">
    <property type="entry name" value="ActD"/>
</dbReference>
<keyword evidence="1" id="KW-0812">Transmembrane</keyword>
<dbReference type="EMBL" id="BJTG01000010">
    <property type="protein sequence ID" value="GEJ59052.1"/>
    <property type="molecule type" value="Genomic_DNA"/>
</dbReference>
<dbReference type="PANTHER" id="PTHR40394">
    <property type="entry name" value="LIPOPROTEIN-RELATED"/>
    <property type="match status" value="1"/>
</dbReference>
<name>A0A7I9VRJ1_9BACT</name>
<dbReference type="AlphaFoldDB" id="A0A7I9VRJ1"/>
<keyword evidence="1" id="KW-1133">Transmembrane helix</keyword>
<protein>
    <recommendedName>
        <fullName evidence="4">Quinol:cytochrome c oxidoreductase membrane protein</fullName>
    </recommendedName>
</protein>
<dbReference type="Proteomes" id="UP000503640">
    <property type="component" value="Unassembled WGS sequence"/>
</dbReference>
<evidence type="ECO:0000313" key="3">
    <source>
        <dbReference type="Proteomes" id="UP000503640"/>
    </source>
</evidence>
<feature type="transmembrane region" description="Helical" evidence="1">
    <location>
        <begin position="93"/>
        <end position="119"/>
    </location>
</feature>
<feature type="transmembrane region" description="Helical" evidence="1">
    <location>
        <begin position="53"/>
        <end position="73"/>
    </location>
</feature>
<evidence type="ECO:0008006" key="4">
    <source>
        <dbReference type="Google" id="ProtNLM"/>
    </source>
</evidence>
<gene>
    <name evidence="2" type="ORF">AMYX_37930</name>
</gene>
<evidence type="ECO:0000256" key="1">
    <source>
        <dbReference type="SAM" id="Phobius"/>
    </source>
</evidence>
<dbReference type="Pfam" id="PF11821">
    <property type="entry name" value="ActD"/>
    <property type="match status" value="1"/>
</dbReference>
<dbReference type="PANTHER" id="PTHR40394:SF2">
    <property type="entry name" value="QUINOL:CYTOCHROME C OXIDOREDUCTASE MEMBRANE PROTEIN"/>
    <property type="match status" value="1"/>
</dbReference>
<keyword evidence="3" id="KW-1185">Reference proteome</keyword>
<accession>A0A7I9VRJ1</accession>
<keyword evidence="1" id="KW-0472">Membrane</keyword>
<organism evidence="2 3">
    <name type="scientific">Anaeromyxobacter diazotrophicus</name>
    <dbReference type="NCBI Taxonomy" id="2590199"/>
    <lineage>
        <taxon>Bacteria</taxon>
        <taxon>Pseudomonadati</taxon>
        <taxon>Myxococcota</taxon>
        <taxon>Myxococcia</taxon>
        <taxon>Myxococcales</taxon>
        <taxon>Cystobacterineae</taxon>
        <taxon>Anaeromyxobacteraceae</taxon>
        <taxon>Anaeromyxobacter</taxon>
    </lineage>
</organism>
<proteinExistence type="predicted"/>
<comment type="caution">
    <text evidence="2">The sequence shown here is derived from an EMBL/GenBank/DDBJ whole genome shotgun (WGS) entry which is preliminary data.</text>
</comment>